<dbReference type="Gene3D" id="3.40.640.10">
    <property type="entry name" value="Type I PLP-dependent aspartate aminotransferase-like (Major domain)"/>
    <property type="match status" value="1"/>
</dbReference>
<dbReference type="InterPro" id="IPR015422">
    <property type="entry name" value="PyrdxlP-dep_Trfase_small"/>
</dbReference>
<keyword evidence="4" id="KW-0663">Pyridoxal phosphate</keyword>
<dbReference type="InterPro" id="IPR050103">
    <property type="entry name" value="Class-III_PLP-dep_AT"/>
</dbReference>
<evidence type="ECO:0000256" key="2">
    <source>
        <dbReference type="ARBA" id="ARBA00022576"/>
    </source>
</evidence>
<proteinExistence type="predicted"/>
<evidence type="ECO:0000256" key="1">
    <source>
        <dbReference type="ARBA" id="ARBA00001933"/>
    </source>
</evidence>
<comment type="cofactor">
    <cofactor evidence="1">
        <name>pyridoxal 5'-phosphate</name>
        <dbReference type="ChEBI" id="CHEBI:597326"/>
    </cofactor>
</comment>
<evidence type="ECO:0000256" key="3">
    <source>
        <dbReference type="ARBA" id="ARBA00022679"/>
    </source>
</evidence>
<dbReference type="Pfam" id="PF00202">
    <property type="entry name" value="Aminotran_3"/>
    <property type="match status" value="1"/>
</dbReference>
<accession>Q0R4G3</accession>
<sequence>MTVMDYRDYVRPKFVELMQALGLECQFHRAQGSKLFYRDKQGDEVTVTDFLGGYGAALYGHNDPQFVDQLCGLLRADVPFNAQMSVRGAAGQLGRELSEAFNRELNNTERYISTFSNSGAESVEIAVKHAEYRRQKNLQKQFDEHDFELANLVASDKAYVELEIDDLDLPAGLLPPHLTSVTVRQVAEAVRQHNLAQLHVEPVFLAVRGSFHGKLVNTVQLTYGKQYRKPFARFGLNVEFIDPDQPQQLQELPARHQHHWLSLAWSGETLHVRREAFSAITAVLLEPIQGEGGINEFAKEFYLGLRRLCNEQQCPLVIDEVQSGFGRTGTLLGATHFNLQGDYYCLSKALGGGLMKIAATVIRASHYENDFSYIHSSTFAEDDASCHIALSALRRLFENDSAMLKDVSKKGEYLKTSLLELKAAYPDVIADVRGRGLLLGFELHDLTGTSSLVQASAQYNEALGYIIAGYLLQFESLRVAPSGSNANVIRLEPPVCITFQEIDGLIASLQKVCDMLRRRDAFPLAAGVCADSIAQVPARDVSFTETESLPKPDENVRVVARVAFINHLIDADMLSDVDPSLSTLSPEQKREFIKRMAPERRAAPIGPVQIRSKLGTAVEFTLYPLCMDSDAMAAYIASGDLETIREEVGNRIKDARADGYGVAGLGMYTSIVTNNCQALKIPDMALTSGNALTIGMGLEAIEQGCKQQGLELSRQTAAVVGAAGNIASTYASLLSTRVEHLILIGSGRDGSLRRLEKTAQQIYAEAARAILKGVAEHDRLASRLQPLRGIDALLQAHGNSADLGQRVAQLVDEQLGSDAFITVSNDLDTLKQARIVLCAANAPQAFLGAGHFAENSVICDIAVPLNVDQNLAGQRSDVLYMHGGIVQTPLGDGLAPNVRAYLKQGQLYACMAESVLMGLSGMKQHYSYGDISREQVQQIRALAATHGFSLAQFKTDNSL</sequence>
<dbReference type="GO" id="GO:0042802">
    <property type="term" value="F:identical protein binding"/>
    <property type="evidence" value="ECO:0007669"/>
    <property type="project" value="TreeGrafter"/>
</dbReference>
<name>Q0R4G3_PSEFL</name>
<reference evidence="5" key="1">
    <citation type="submission" date="2005-07" db="EMBL/GenBank/DDBJ databases">
        <title>Molecular Characterization of Biosynthetic Genes of Antifungal Compound produced by Pseudomonas fluoresens MC07.</title>
        <authorList>
            <person name="Kim J."/>
            <person name="Kim E."/>
            <person name="Kang Y."/>
            <person name="Choi O."/>
            <person name="Park C.S."/>
            <person name="Hwang I."/>
        </authorList>
    </citation>
    <scope>NUCLEOTIDE SEQUENCE</scope>
    <source>
        <strain evidence="5">MC07</strain>
    </source>
</reference>
<dbReference type="InterPro" id="IPR005814">
    <property type="entry name" value="Aminotrans_3"/>
</dbReference>
<dbReference type="Gene3D" id="3.90.1150.10">
    <property type="entry name" value="Aspartate Aminotransferase, domain 1"/>
    <property type="match status" value="1"/>
</dbReference>
<protein>
    <submittedName>
        <fullName evidence="5">Pyridoxalphosphate-dependent aminotransferase class III-like protein</fullName>
    </submittedName>
</protein>
<keyword evidence="2 5" id="KW-0032">Aminotransferase</keyword>
<dbReference type="InterPro" id="IPR015424">
    <property type="entry name" value="PyrdxlP-dep_Trfase"/>
</dbReference>
<dbReference type="AlphaFoldDB" id="Q0R4G3"/>
<dbReference type="PANTHER" id="PTHR11986">
    <property type="entry name" value="AMINOTRANSFERASE CLASS III"/>
    <property type="match status" value="1"/>
</dbReference>
<evidence type="ECO:0000313" key="5">
    <source>
        <dbReference type="EMBL" id="ABA18625.1"/>
    </source>
</evidence>
<dbReference type="GO" id="GO:0008483">
    <property type="term" value="F:transaminase activity"/>
    <property type="evidence" value="ECO:0007669"/>
    <property type="project" value="UniProtKB-KW"/>
</dbReference>
<dbReference type="Gene3D" id="3.40.50.720">
    <property type="entry name" value="NAD(P)-binding Rossmann-like Domain"/>
    <property type="match status" value="1"/>
</dbReference>
<dbReference type="SUPFAM" id="SSF53383">
    <property type="entry name" value="PLP-dependent transferases"/>
    <property type="match status" value="1"/>
</dbReference>
<dbReference type="EMBL" id="DQ119108">
    <property type="protein sequence ID" value="ABA18625.1"/>
    <property type="molecule type" value="Genomic_DNA"/>
</dbReference>
<organism evidence="5">
    <name type="scientific">Pseudomonas fluorescens</name>
    <dbReference type="NCBI Taxonomy" id="294"/>
    <lineage>
        <taxon>Bacteria</taxon>
        <taxon>Pseudomonadati</taxon>
        <taxon>Pseudomonadota</taxon>
        <taxon>Gammaproteobacteria</taxon>
        <taxon>Pseudomonadales</taxon>
        <taxon>Pseudomonadaceae</taxon>
        <taxon>Pseudomonas</taxon>
    </lineage>
</organism>
<dbReference type="GO" id="GO:0030170">
    <property type="term" value="F:pyridoxal phosphate binding"/>
    <property type="evidence" value="ECO:0007669"/>
    <property type="project" value="InterPro"/>
</dbReference>
<evidence type="ECO:0000256" key="4">
    <source>
        <dbReference type="ARBA" id="ARBA00022898"/>
    </source>
</evidence>
<dbReference type="PANTHER" id="PTHR11986:SF79">
    <property type="entry name" value="ACETYLORNITHINE AMINOTRANSFERASE, MITOCHONDRIAL"/>
    <property type="match status" value="1"/>
</dbReference>
<dbReference type="InterPro" id="IPR015421">
    <property type="entry name" value="PyrdxlP-dep_Trfase_major"/>
</dbReference>
<keyword evidence="3 5" id="KW-0808">Transferase</keyword>